<evidence type="ECO:0000256" key="1">
    <source>
        <dbReference type="ARBA" id="ARBA00004123"/>
    </source>
</evidence>
<dbReference type="Pfam" id="PF06333">
    <property type="entry name" value="Med13_C"/>
    <property type="match status" value="1"/>
</dbReference>
<keyword evidence="5 10" id="KW-0805">Transcription regulation</keyword>
<evidence type="ECO:0000256" key="8">
    <source>
        <dbReference type="ARBA" id="ARBA00023242"/>
    </source>
</evidence>
<protein>
    <recommendedName>
        <fullName evidence="3 10">Mediator of RNA polymerase II transcription subunit 13</fullName>
    </recommendedName>
    <alternativeName>
        <fullName evidence="9 10">Mediator complex subunit 13</fullName>
    </alternativeName>
</protein>
<comment type="caution">
    <text evidence="15">The sequence shown here is derived from an EMBL/GenBank/DDBJ whole genome shotgun (WGS) entry which is preliminary data.</text>
</comment>
<comment type="function">
    <text evidence="10">Component of the SRB8-11 complex. The SRB8-11 complex is a regulatory module of the Mediator complex which is itself involved in regulation of basal and activated RNA polymerase II-dependent transcription. The SRB8-11 complex may be involved in the transcriptional repression of a subset of genes regulated by Mediator. It may inhibit the association of the Mediator complex with RNA polymerase II to form the holoenzyme complex.</text>
</comment>
<keyword evidence="11" id="KW-0175">Coiled coil</keyword>
<dbReference type="GO" id="GO:0016592">
    <property type="term" value="C:mediator complex"/>
    <property type="evidence" value="ECO:0007669"/>
    <property type="project" value="InterPro"/>
</dbReference>
<dbReference type="SUPFAM" id="SSF81995">
    <property type="entry name" value="beta-sandwich domain of Sec23/24"/>
    <property type="match status" value="1"/>
</dbReference>
<feature type="region of interest" description="Disordered" evidence="12">
    <location>
        <begin position="339"/>
        <end position="364"/>
    </location>
</feature>
<dbReference type="InterPro" id="IPR051139">
    <property type="entry name" value="Mediator_complx_sub13"/>
</dbReference>
<dbReference type="GO" id="GO:0003713">
    <property type="term" value="F:transcription coactivator activity"/>
    <property type="evidence" value="ECO:0007669"/>
    <property type="project" value="TreeGrafter"/>
</dbReference>
<evidence type="ECO:0000313" key="16">
    <source>
        <dbReference type="Proteomes" id="UP001175228"/>
    </source>
</evidence>
<evidence type="ECO:0000256" key="7">
    <source>
        <dbReference type="ARBA" id="ARBA00023163"/>
    </source>
</evidence>
<proteinExistence type="inferred from homology"/>
<comment type="subunit">
    <text evidence="10">Component of the SRB8-11 complex, which itself associates with the Mediator complex.</text>
</comment>
<dbReference type="GO" id="GO:0045944">
    <property type="term" value="P:positive regulation of transcription by RNA polymerase II"/>
    <property type="evidence" value="ECO:0007669"/>
    <property type="project" value="TreeGrafter"/>
</dbReference>
<accession>A0AA39Q9I9</accession>
<keyword evidence="7 10" id="KW-0804">Transcription</keyword>
<evidence type="ECO:0000256" key="2">
    <source>
        <dbReference type="ARBA" id="ARBA00009354"/>
    </source>
</evidence>
<feature type="region of interest" description="Disordered" evidence="12">
    <location>
        <begin position="623"/>
        <end position="676"/>
    </location>
</feature>
<dbReference type="InterPro" id="IPR009401">
    <property type="entry name" value="Med13_C"/>
</dbReference>
<comment type="similarity">
    <text evidence="2 10">Belongs to the Mediator complex subunit 13 family.</text>
</comment>
<keyword evidence="6 10" id="KW-0010">Activator</keyword>
<name>A0AA39Q9I9_9AGAR</name>
<evidence type="ECO:0000256" key="6">
    <source>
        <dbReference type="ARBA" id="ARBA00023159"/>
    </source>
</evidence>
<keyword evidence="4 10" id="KW-0678">Repressor</keyword>
<evidence type="ECO:0000256" key="11">
    <source>
        <dbReference type="SAM" id="Coils"/>
    </source>
</evidence>
<evidence type="ECO:0000256" key="3">
    <source>
        <dbReference type="ARBA" id="ARBA00019618"/>
    </source>
</evidence>
<evidence type="ECO:0000259" key="13">
    <source>
        <dbReference type="Pfam" id="PF06333"/>
    </source>
</evidence>
<feature type="domain" description="Mediator complex subunit Med13 N-terminal" evidence="14">
    <location>
        <begin position="11"/>
        <end position="267"/>
    </location>
</feature>
<dbReference type="Proteomes" id="UP001175228">
    <property type="component" value="Unassembled WGS sequence"/>
</dbReference>
<comment type="subcellular location">
    <subcellularLocation>
        <location evidence="1 10">Nucleus</location>
    </subcellularLocation>
</comment>
<dbReference type="Pfam" id="PF11597">
    <property type="entry name" value="Med13_N"/>
    <property type="match status" value="1"/>
</dbReference>
<dbReference type="PANTHER" id="PTHR48249">
    <property type="entry name" value="MEDIATOR OF RNA POLYMERASE II TRANSCRIPTION SUBUNIT 13"/>
    <property type="match status" value="1"/>
</dbReference>
<sequence>MSLNVATTNEEISNVAYLVASSSSPATIDAFRRGIAVRHTGASLLDSLLSSVHVAATSYIYLFRIIRGIQLDSFNDLDFNGLNVVESSSFSPQDIVFPTFPVKALRTVISHFLNSVRIRLLDDISHDASVLGRLNSGFLIAHSMTSNEWSAPWAIMRPLVYCHLQVHLTSSRLLIHPLVIPTSFLPVTPSLAQGSPILLLPYATPAYFLASYKGPCSALSKQFKECFEGLGVSSWDPESYIIAWVSVENRQGEDKGIMIIYPTSLCVRSLSPNIPSLPHIPTLPATLQSSPQSTPSLPFLSVSSPTSVTAFRTLTISKSRDINRVAKEVGGYVDAVAKERERERERLKREREGVGTAVAQPPSAQAPHLYVQQQVQLQQQQQQQQQTQQQQMQQQQAQQQQQMLDFYPSPPQTNLMVPPPSGHVSPVAPVAAPMDVDPLPNPAPSQPSYEPFNSNWMDMEDWMSGLGDTVNAGNGGDRGMGIGMMDFEADFTEDDFSFFDDKPPPPMPAVTGLTPAAPLEDPHWEIEPTPDVGTGLPSPPAESVLNFRVDDIKVQMKVDTASGLWDAIPFADSYRATDGKYNMGKFSSSPSRAEGWRKRYEKVTDPRLGVVKRLALRRAKSIDEPERDDWEAEWREGNPEPEEDSDGADDSDEDMESAGEEEGVDDAEGERPCTPLPAWIPMGPALLPMHFRHEIMLPLSAPLRSGVVGGSSGVGAGVSSVPTPVSPGRVGKGKSLQVAAESLGKEIVENSVWAAVWDGVNAKGNPGSFGRTLWEKDVQVVGRLFSAVQDINAPVQLEKLFGLAGSSGTGNGAESRLEKLESPMLLVGKGDAIIQISPPALRFWDKLGLGPRSGKKDIQTFVVFDSLQELMSDKVSEWLVNLRTVYEVKHFGTISLGQSQFCEQDMNGVVPIRYDSTLRKTLDAFITGLSSPPRTSIVVFIVTSITTMTLLSPILRQLFSVVRKASTSHPQMLFHFVPEQIFYSESNCQVEDLCASVYDRILVPVVRSMSRKLSSAGEVTKFLEDPAFVLARTPEESKVVYSGPKADATAMILGVMDKGTFLHVGYGVSEDGKWIFASCNDQRGDGHDLGVWLTSKGGGEANEGEVDEMTFLVHKVWDFTARFAKKANIEWRIVIAKLGSMGEAELDGKCLVILEIQKLTVVRLAWTRHLENDTEMGPVHVSVVAVEPSTPWMFTSRPEFDSPKSVSPSLKSIGRSASVSSSKPSKHNSHPVFVDVAFSTYALFQQSPLPVSVPPTLSEMGLDLGYISDPSPWHGGEETHPQSPSIEHDHTNLPHVLPLIPHASSTLIRVPSSTTVATTTMLHIHLLHMIRSVGCSYPASDYNQLLRDITHSYYALSVLSSLKWRMKGANPLLPSHLGAVEAVRTAVVSGGSTDTPDS</sequence>
<feature type="region of interest" description="Disordered" evidence="12">
    <location>
        <begin position="1197"/>
        <end position="1228"/>
    </location>
</feature>
<evidence type="ECO:0000256" key="4">
    <source>
        <dbReference type="ARBA" id="ARBA00022491"/>
    </source>
</evidence>
<evidence type="ECO:0000313" key="15">
    <source>
        <dbReference type="EMBL" id="KAK0498249.1"/>
    </source>
</evidence>
<dbReference type="EMBL" id="JAUEPU010000011">
    <property type="protein sequence ID" value="KAK0498249.1"/>
    <property type="molecule type" value="Genomic_DNA"/>
</dbReference>
<evidence type="ECO:0000256" key="5">
    <source>
        <dbReference type="ARBA" id="ARBA00023015"/>
    </source>
</evidence>
<feature type="region of interest" description="Disordered" evidence="12">
    <location>
        <begin position="400"/>
        <end position="422"/>
    </location>
</feature>
<keyword evidence="16" id="KW-1185">Reference proteome</keyword>
<evidence type="ECO:0000256" key="9">
    <source>
        <dbReference type="ARBA" id="ARBA00032008"/>
    </source>
</evidence>
<dbReference type="PANTHER" id="PTHR48249:SF3">
    <property type="entry name" value="MEDIATOR OF RNA POLYMERASE II TRANSCRIPTION SUBUNIT 13"/>
    <property type="match status" value="1"/>
</dbReference>
<feature type="compositionally biased region" description="Acidic residues" evidence="12">
    <location>
        <begin position="639"/>
        <end position="668"/>
    </location>
</feature>
<feature type="compositionally biased region" description="Basic and acidic residues" evidence="12">
    <location>
        <begin position="339"/>
        <end position="353"/>
    </location>
</feature>
<dbReference type="InterPro" id="IPR021643">
    <property type="entry name" value="Mediator_Med13_N"/>
</dbReference>
<keyword evidence="8 10" id="KW-0539">Nucleus</keyword>
<reference evidence="15" key="1">
    <citation type="submission" date="2023-06" db="EMBL/GenBank/DDBJ databases">
        <authorList>
            <consortium name="Lawrence Berkeley National Laboratory"/>
            <person name="Ahrendt S."/>
            <person name="Sahu N."/>
            <person name="Indic B."/>
            <person name="Wong-Bajracharya J."/>
            <person name="Merenyi Z."/>
            <person name="Ke H.-M."/>
            <person name="Monk M."/>
            <person name="Kocsube S."/>
            <person name="Drula E."/>
            <person name="Lipzen A."/>
            <person name="Balint B."/>
            <person name="Henrissat B."/>
            <person name="Andreopoulos B."/>
            <person name="Martin F.M."/>
            <person name="Harder C.B."/>
            <person name="Rigling D."/>
            <person name="Ford K.L."/>
            <person name="Foster G.D."/>
            <person name="Pangilinan J."/>
            <person name="Papanicolaou A."/>
            <person name="Barry K."/>
            <person name="LaButti K."/>
            <person name="Viragh M."/>
            <person name="Koriabine M."/>
            <person name="Yan M."/>
            <person name="Riley R."/>
            <person name="Champramary S."/>
            <person name="Plett K.L."/>
            <person name="Tsai I.J."/>
            <person name="Slot J."/>
            <person name="Sipos G."/>
            <person name="Plett J."/>
            <person name="Nagy L.G."/>
            <person name="Grigoriev I.V."/>
        </authorList>
    </citation>
    <scope>NUCLEOTIDE SEQUENCE</scope>
    <source>
        <strain evidence="15">HWK02</strain>
    </source>
</reference>
<feature type="domain" description="Mediator complex subunit Med13 C-terminal" evidence="13">
    <location>
        <begin position="1025"/>
        <end position="1380"/>
    </location>
</feature>
<feature type="coiled-coil region" evidence="11">
    <location>
        <begin position="370"/>
        <end position="398"/>
    </location>
</feature>
<evidence type="ECO:0000259" key="14">
    <source>
        <dbReference type="Pfam" id="PF11597"/>
    </source>
</evidence>
<evidence type="ECO:0000256" key="12">
    <source>
        <dbReference type="SAM" id="MobiDB-lite"/>
    </source>
</evidence>
<evidence type="ECO:0000256" key="10">
    <source>
        <dbReference type="RuleBase" id="RU364134"/>
    </source>
</evidence>
<organism evidence="15 16">
    <name type="scientific">Armillaria luteobubalina</name>
    <dbReference type="NCBI Taxonomy" id="153913"/>
    <lineage>
        <taxon>Eukaryota</taxon>
        <taxon>Fungi</taxon>
        <taxon>Dikarya</taxon>
        <taxon>Basidiomycota</taxon>
        <taxon>Agaricomycotina</taxon>
        <taxon>Agaricomycetes</taxon>
        <taxon>Agaricomycetidae</taxon>
        <taxon>Agaricales</taxon>
        <taxon>Marasmiineae</taxon>
        <taxon>Physalacriaceae</taxon>
        <taxon>Armillaria</taxon>
    </lineage>
</organism>
<gene>
    <name evidence="15" type="ORF">EDD18DRAFT_1350937</name>
</gene>